<sequence length="215" mass="21268">MGGVCSPTGSHWVATSRLVTAGGVIDRLLLYGPTLAGGITAGRHSMALLRLPAPSRGFPAGGGLASLWGPVRHPPHPPGAGVGGSLSGLVLLFVWTPPRLGCGGVLIPLGQGVGAVGQGGSSSRLVCCRGAAEPAILLSLAGPSEVPGMVSSATVGATRHGTFTALPKAADAVPGGVLSTADAAELLPTWTLVLVVSKGLAAEAADRFCTYLRTV</sequence>
<dbReference type="Proteomes" id="UP000770661">
    <property type="component" value="Unassembled WGS sequence"/>
</dbReference>
<reference evidence="1" key="1">
    <citation type="submission" date="2020-07" db="EMBL/GenBank/DDBJ databases">
        <title>The High-quality genome of the commercially important snow crab, Chionoecetes opilio.</title>
        <authorList>
            <person name="Jeong J.-H."/>
            <person name="Ryu S."/>
        </authorList>
    </citation>
    <scope>NUCLEOTIDE SEQUENCE</scope>
    <source>
        <strain evidence="1">MADBK_172401_WGS</strain>
        <tissue evidence="1">Digestive gland</tissue>
    </source>
</reference>
<keyword evidence="2" id="KW-1185">Reference proteome</keyword>
<protein>
    <submittedName>
        <fullName evidence="1">Uncharacterized protein</fullName>
    </submittedName>
</protein>
<dbReference type="EMBL" id="JACEEZ010015058">
    <property type="protein sequence ID" value="KAG0719097.1"/>
    <property type="molecule type" value="Genomic_DNA"/>
</dbReference>
<gene>
    <name evidence="1" type="ORF">GWK47_051199</name>
</gene>
<accession>A0A8J4Y2E2</accession>
<name>A0A8J4Y2E2_CHIOP</name>
<proteinExistence type="predicted"/>
<comment type="caution">
    <text evidence="1">The sequence shown here is derived from an EMBL/GenBank/DDBJ whole genome shotgun (WGS) entry which is preliminary data.</text>
</comment>
<dbReference type="AlphaFoldDB" id="A0A8J4Y2E2"/>
<evidence type="ECO:0000313" key="1">
    <source>
        <dbReference type="EMBL" id="KAG0719097.1"/>
    </source>
</evidence>
<evidence type="ECO:0000313" key="2">
    <source>
        <dbReference type="Proteomes" id="UP000770661"/>
    </source>
</evidence>
<organism evidence="1 2">
    <name type="scientific">Chionoecetes opilio</name>
    <name type="common">Atlantic snow crab</name>
    <name type="synonym">Cancer opilio</name>
    <dbReference type="NCBI Taxonomy" id="41210"/>
    <lineage>
        <taxon>Eukaryota</taxon>
        <taxon>Metazoa</taxon>
        <taxon>Ecdysozoa</taxon>
        <taxon>Arthropoda</taxon>
        <taxon>Crustacea</taxon>
        <taxon>Multicrustacea</taxon>
        <taxon>Malacostraca</taxon>
        <taxon>Eumalacostraca</taxon>
        <taxon>Eucarida</taxon>
        <taxon>Decapoda</taxon>
        <taxon>Pleocyemata</taxon>
        <taxon>Brachyura</taxon>
        <taxon>Eubrachyura</taxon>
        <taxon>Majoidea</taxon>
        <taxon>Majidae</taxon>
        <taxon>Chionoecetes</taxon>
    </lineage>
</organism>